<evidence type="ECO:0000259" key="2">
    <source>
        <dbReference type="Pfam" id="PF04282"/>
    </source>
</evidence>
<reference evidence="5" key="1">
    <citation type="submission" date="2016-10" db="EMBL/GenBank/DDBJ databases">
        <authorList>
            <person name="Varghese N."/>
            <person name="Submissions S."/>
        </authorList>
    </citation>
    <scope>NUCLEOTIDE SEQUENCE [LARGE SCALE GENOMIC DNA]</scope>
    <source>
        <strain evidence="5">DSM 20406</strain>
    </source>
</reference>
<dbReference type="Gene3D" id="1.20.120.520">
    <property type="entry name" value="nmb1532 protein domain like"/>
    <property type="match status" value="1"/>
</dbReference>
<dbReference type="RefSeq" id="WP_074731402.1">
    <property type="nucleotide sequence ID" value="NZ_FNYK01000009.1"/>
</dbReference>
<dbReference type="Pfam" id="PF01814">
    <property type="entry name" value="Hemerythrin"/>
    <property type="match status" value="1"/>
</dbReference>
<dbReference type="InterPro" id="IPR012312">
    <property type="entry name" value="Hemerythrin-like"/>
</dbReference>
<dbReference type="Proteomes" id="UP000183028">
    <property type="component" value="Unassembled WGS sequence"/>
</dbReference>
<gene>
    <name evidence="4" type="ORF">SAMN04487834_100920</name>
</gene>
<dbReference type="EMBL" id="FNYK01000009">
    <property type="protein sequence ID" value="SEI55308.1"/>
    <property type="molecule type" value="Genomic_DNA"/>
</dbReference>
<dbReference type="OrthoDB" id="9769774at2"/>
<dbReference type="InterPro" id="IPR007380">
    <property type="entry name" value="DUF438"/>
</dbReference>
<dbReference type="Pfam" id="PF04282">
    <property type="entry name" value="DUF438"/>
    <property type="match status" value="1"/>
</dbReference>
<name>A0A1H6RHJ7_9FIRM</name>
<dbReference type="Pfam" id="PF13596">
    <property type="entry name" value="PAS_10"/>
    <property type="match status" value="1"/>
</dbReference>
<protein>
    <recommendedName>
        <fullName evidence="6">DUF438 domain-containing protein</fullName>
    </recommendedName>
</protein>
<dbReference type="Pfam" id="PF08984">
    <property type="entry name" value="DUF1858"/>
    <property type="match status" value="1"/>
</dbReference>
<evidence type="ECO:0000259" key="1">
    <source>
        <dbReference type="Pfam" id="PF01814"/>
    </source>
</evidence>
<feature type="domain" description="Hemerythrin-like" evidence="1">
    <location>
        <begin position="188"/>
        <end position="309"/>
    </location>
</feature>
<organism evidence="4 5">
    <name type="scientific">Sharpea azabuensis</name>
    <dbReference type="NCBI Taxonomy" id="322505"/>
    <lineage>
        <taxon>Bacteria</taxon>
        <taxon>Bacillati</taxon>
        <taxon>Bacillota</taxon>
        <taxon>Erysipelotrichia</taxon>
        <taxon>Erysipelotrichales</taxon>
        <taxon>Coprobacillaceae</taxon>
        <taxon>Sharpea</taxon>
    </lineage>
</organism>
<keyword evidence="5" id="KW-1185">Reference proteome</keyword>
<dbReference type="AlphaFoldDB" id="A0A1H6RHJ7"/>
<evidence type="ECO:0000259" key="3">
    <source>
        <dbReference type="Pfam" id="PF08984"/>
    </source>
</evidence>
<dbReference type="STRING" id="322505.SAMN04487836_1425"/>
<dbReference type="SUPFAM" id="SSF140683">
    <property type="entry name" value="SP0561-like"/>
    <property type="match status" value="1"/>
</dbReference>
<proteinExistence type="predicted"/>
<sequence>MKQLDLNKTVAALVEEYPELLDIMAEIGFKEITKPISLKMMGRVMTIPKGCSVKGFDLNDIITKLNSYGFECVYGSQETVAHEATEHKEVKKDDRTPEGRELLLRDMIERLNNGEDLESVRADFVKAFKDVSVREITGVEQHLIDEGMSVERVQKLCDIHSALFHGRTEQEVMAEEDAQRGINLEMGHPVSQLRLENRIIEKKIEDALKANAEGNREAVFQAITELKGIKPHYAKKEELIMPLLERYGYPGPSQVMWGVDDEIKQELSRISRTINEEKWYEQERSNVEGVLNRMKEMIYKEEEILFPLAMENFTKEDWYHVYEDLEAMGASFVNKTFKWQEAEDFLAAQTASSFTNGMIKMPTGELSINQLNIMLEALPQDITYIDANDHVLYFKDKMHIFPRPKSCIGKLVFDCHPARVRPMVEALLDDFKKKERDHMDIWMKDVRVRYMAVYDHDVYVGCVEMVEDFSEVFKERESK</sequence>
<accession>A0A1H6RHJ7</accession>
<feature type="domain" description="DUF438" evidence="2">
    <location>
        <begin position="104"/>
        <end position="169"/>
    </location>
</feature>
<dbReference type="Gene3D" id="1.10.3910.10">
    <property type="entry name" value="SP0561-like"/>
    <property type="match status" value="1"/>
</dbReference>
<evidence type="ECO:0008006" key="6">
    <source>
        <dbReference type="Google" id="ProtNLM"/>
    </source>
</evidence>
<dbReference type="eggNOG" id="COG2461">
    <property type="taxonomic scope" value="Bacteria"/>
</dbReference>
<dbReference type="InterPro" id="IPR015077">
    <property type="entry name" value="DUF1858"/>
</dbReference>
<dbReference type="PANTHER" id="PTHR39966">
    <property type="entry name" value="BLL2471 PROTEIN-RELATED"/>
    <property type="match status" value="1"/>
</dbReference>
<feature type="domain" description="DUF1858" evidence="3">
    <location>
        <begin position="5"/>
        <end position="62"/>
    </location>
</feature>
<evidence type="ECO:0000313" key="5">
    <source>
        <dbReference type="Proteomes" id="UP000183028"/>
    </source>
</evidence>
<dbReference type="PANTHER" id="PTHR39966:SF3">
    <property type="entry name" value="DUF438 DOMAIN-CONTAINING PROTEIN"/>
    <property type="match status" value="1"/>
</dbReference>
<evidence type="ECO:0000313" key="4">
    <source>
        <dbReference type="EMBL" id="SEI55308.1"/>
    </source>
</evidence>
<dbReference type="InterPro" id="IPR038062">
    <property type="entry name" value="ScdA-like_N_sf"/>
</dbReference>
<dbReference type="GO" id="GO:0005886">
    <property type="term" value="C:plasma membrane"/>
    <property type="evidence" value="ECO:0007669"/>
    <property type="project" value="TreeGrafter"/>
</dbReference>